<name>A0A2Z6ZRZ2_9LAMI</name>
<keyword evidence="2" id="KW-1185">Reference proteome</keyword>
<proteinExistence type="predicted"/>
<evidence type="ECO:0000313" key="1">
    <source>
        <dbReference type="EMBL" id="KZT75937.1"/>
    </source>
</evidence>
<evidence type="ECO:0000313" key="2">
    <source>
        <dbReference type="Proteomes" id="UP000250235"/>
    </source>
</evidence>
<organism evidence="1 2">
    <name type="scientific">Dorcoceras hygrometricum</name>
    <dbReference type="NCBI Taxonomy" id="472368"/>
    <lineage>
        <taxon>Eukaryota</taxon>
        <taxon>Viridiplantae</taxon>
        <taxon>Streptophyta</taxon>
        <taxon>Embryophyta</taxon>
        <taxon>Tracheophyta</taxon>
        <taxon>Spermatophyta</taxon>
        <taxon>Magnoliopsida</taxon>
        <taxon>eudicotyledons</taxon>
        <taxon>Gunneridae</taxon>
        <taxon>Pentapetalae</taxon>
        <taxon>asterids</taxon>
        <taxon>lamiids</taxon>
        <taxon>Lamiales</taxon>
        <taxon>Gesneriaceae</taxon>
        <taxon>Didymocarpoideae</taxon>
        <taxon>Trichosporeae</taxon>
        <taxon>Loxocarpinae</taxon>
        <taxon>Dorcoceras</taxon>
    </lineage>
</organism>
<reference evidence="1 2" key="1">
    <citation type="journal article" date="2015" name="Proc. Natl. Acad. Sci. U.S.A.">
        <title>The resurrection genome of Boea hygrometrica: A blueprint for survival of dehydration.</title>
        <authorList>
            <person name="Xiao L."/>
            <person name="Yang G."/>
            <person name="Zhang L."/>
            <person name="Yang X."/>
            <person name="Zhao S."/>
            <person name="Ji Z."/>
            <person name="Zhou Q."/>
            <person name="Hu M."/>
            <person name="Wang Y."/>
            <person name="Chen M."/>
            <person name="Xu Y."/>
            <person name="Jin H."/>
            <person name="Xiao X."/>
            <person name="Hu G."/>
            <person name="Bao F."/>
            <person name="Hu Y."/>
            <person name="Wan P."/>
            <person name="Li L."/>
            <person name="Deng X."/>
            <person name="Kuang T."/>
            <person name="Xiang C."/>
            <person name="Zhu J.K."/>
            <person name="Oliver M.J."/>
            <person name="He Y."/>
        </authorList>
    </citation>
    <scope>NUCLEOTIDE SEQUENCE [LARGE SCALE GENOMIC DNA]</scope>
    <source>
        <strain evidence="2">cv. XS01</strain>
    </source>
</reference>
<gene>
    <name evidence="1" type="ORF">F511_47038</name>
</gene>
<protein>
    <submittedName>
        <fullName evidence="1">Uncharacterized protein</fullName>
    </submittedName>
</protein>
<dbReference type="Proteomes" id="UP000250235">
    <property type="component" value="Unassembled WGS sequence"/>
</dbReference>
<dbReference type="AlphaFoldDB" id="A0A2Z6ZRZ2"/>
<sequence length="105" mass="12079">MGSVLKKFCGFFKEGTDAEFSQSSPACEPVEMVYGEIHPAQTYRNFIDSHNASSFTQTATQLQDLVSRISSEKLQSQEQLRSFKSDFNERMKSLELRVEDLCRWL</sequence>
<dbReference type="EMBL" id="KV173676">
    <property type="protein sequence ID" value="KZT75937.1"/>
    <property type="molecule type" value="Genomic_DNA"/>
</dbReference>
<accession>A0A2Z6ZRZ2</accession>